<accession>A0A5D3CAY3</accession>
<proteinExistence type="predicted"/>
<sequence>MIQSTRKDAAKWSSRILSTYHGSNIPLLCAHRATQPWVKLGPKPYYNPPSTSSPRLRFSDLRSWPFSATESPDNRRTSEVVCVYHTAVIAVTFPKFSSSSSASISQNLPSFIHNLMVRLAMTEGGPGRRKVATNVVFDGWAVAGWCVAQRTQRLELKNQNEIVDVNVRLNLTMRVMANQAPAGGAILVSRVKILKPKPFCGPRDAKVLENYIFDLEQYFKATNTVTEEAKVTLATMHLSEDAKLWWRF</sequence>
<reference evidence="1 2" key="1">
    <citation type="submission" date="2019-08" db="EMBL/GenBank/DDBJ databases">
        <title>Draft genome sequences of two oriental melons (Cucumis melo L. var makuwa).</title>
        <authorList>
            <person name="Kwon S.-Y."/>
        </authorList>
    </citation>
    <scope>NUCLEOTIDE SEQUENCE [LARGE SCALE GENOMIC DNA]</scope>
    <source>
        <strain evidence="2">cv. Chang Bougi</strain>
        <tissue evidence="1">Leaf</tissue>
    </source>
</reference>
<dbReference type="AlphaFoldDB" id="A0A5D3CAY3"/>
<keyword evidence="1" id="KW-0645">Protease</keyword>
<comment type="caution">
    <text evidence="1">The sequence shown here is derived from an EMBL/GenBank/DDBJ whole genome shotgun (WGS) entry which is preliminary data.</text>
</comment>
<dbReference type="GO" id="GO:0008233">
    <property type="term" value="F:peptidase activity"/>
    <property type="evidence" value="ECO:0007669"/>
    <property type="project" value="UniProtKB-KW"/>
</dbReference>
<dbReference type="Proteomes" id="UP000321947">
    <property type="component" value="Unassembled WGS sequence"/>
</dbReference>
<name>A0A5D3CAY3_CUCMM</name>
<dbReference type="GO" id="GO:0006508">
    <property type="term" value="P:proteolysis"/>
    <property type="evidence" value="ECO:0007669"/>
    <property type="project" value="UniProtKB-KW"/>
</dbReference>
<dbReference type="EMBL" id="SSTD01012000">
    <property type="protein sequence ID" value="TYK09013.1"/>
    <property type="molecule type" value="Genomic_DNA"/>
</dbReference>
<organism evidence="1 2">
    <name type="scientific">Cucumis melo var. makuwa</name>
    <name type="common">Oriental melon</name>
    <dbReference type="NCBI Taxonomy" id="1194695"/>
    <lineage>
        <taxon>Eukaryota</taxon>
        <taxon>Viridiplantae</taxon>
        <taxon>Streptophyta</taxon>
        <taxon>Embryophyta</taxon>
        <taxon>Tracheophyta</taxon>
        <taxon>Spermatophyta</taxon>
        <taxon>Magnoliopsida</taxon>
        <taxon>eudicotyledons</taxon>
        <taxon>Gunneridae</taxon>
        <taxon>Pentapetalae</taxon>
        <taxon>rosids</taxon>
        <taxon>fabids</taxon>
        <taxon>Cucurbitales</taxon>
        <taxon>Cucurbitaceae</taxon>
        <taxon>Benincaseae</taxon>
        <taxon>Cucumis</taxon>
    </lineage>
</organism>
<keyword evidence="1" id="KW-0378">Hydrolase</keyword>
<evidence type="ECO:0000313" key="2">
    <source>
        <dbReference type="Proteomes" id="UP000321947"/>
    </source>
</evidence>
<protein>
    <submittedName>
        <fullName evidence="1">Senescence-specific cysteine protease sag39</fullName>
    </submittedName>
</protein>
<evidence type="ECO:0000313" key="1">
    <source>
        <dbReference type="EMBL" id="TYK09013.1"/>
    </source>
</evidence>
<gene>
    <name evidence="1" type="ORF">E5676_scaffold615G00450</name>
</gene>